<proteinExistence type="predicted"/>
<name>A0A1I4NFN3_9BURK</name>
<dbReference type="EMBL" id="FOTW01000013">
    <property type="protein sequence ID" value="SFM14117.1"/>
    <property type="molecule type" value="Genomic_DNA"/>
</dbReference>
<evidence type="ECO:0000256" key="1">
    <source>
        <dbReference type="SAM" id="Phobius"/>
    </source>
</evidence>
<keyword evidence="1" id="KW-0472">Membrane</keyword>
<keyword evidence="3" id="KW-1185">Reference proteome</keyword>
<evidence type="ECO:0000313" key="3">
    <source>
        <dbReference type="Proteomes" id="UP000199470"/>
    </source>
</evidence>
<protein>
    <submittedName>
        <fullName evidence="2">Uncharacterized protein</fullName>
    </submittedName>
</protein>
<gene>
    <name evidence="2" type="ORF">SAMN02982985_02916</name>
</gene>
<organism evidence="2 3">
    <name type="scientific">Rugamonas rubra</name>
    <dbReference type="NCBI Taxonomy" id="758825"/>
    <lineage>
        <taxon>Bacteria</taxon>
        <taxon>Pseudomonadati</taxon>
        <taxon>Pseudomonadota</taxon>
        <taxon>Betaproteobacteria</taxon>
        <taxon>Burkholderiales</taxon>
        <taxon>Oxalobacteraceae</taxon>
        <taxon>Telluria group</taxon>
        <taxon>Rugamonas</taxon>
    </lineage>
</organism>
<dbReference type="Proteomes" id="UP000199470">
    <property type="component" value="Unassembled WGS sequence"/>
</dbReference>
<evidence type="ECO:0000313" key="2">
    <source>
        <dbReference type="EMBL" id="SFM14117.1"/>
    </source>
</evidence>
<feature type="transmembrane region" description="Helical" evidence="1">
    <location>
        <begin position="38"/>
        <end position="62"/>
    </location>
</feature>
<keyword evidence="1" id="KW-0812">Transmembrane</keyword>
<dbReference type="STRING" id="758825.SAMN02982985_02916"/>
<keyword evidence="1" id="KW-1133">Transmembrane helix</keyword>
<dbReference type="AlphaFoldDB" id="A0A1I4NFN3"/>
<accession>A0A1I4NFN3</accession>
<dbReference type="RefSeq" id="WP_093388417.1">
    <property type="nucleotide sequence ID" value="NZ_FOTW01000013.1"/>
</dbReference>
<reference evidence="2 3" key="1">
    <citation type="submission" date="2016-10" db="EMBL/GenBank/DDBJ databases">
        <authorList>
            <person name="de Groot N.N."/>
        </authorList>
    </citation>
    <scope>NUCLEOTIDE SEQUENCE [LARGE SCALE GENOMIC DNA]</scope>
    <source>
        <strain evidence="2 3">ATCC 43154</strain>
    </source>
</reference>
<sequence length="72" mass="7756">MRKYIWSAIVLLGLLIARLGFAALNLADPAMPELTVTLLITGGMLVGLVGATGLLGMLDCFAHAPVERRHRR</sequence>